<dbReference type="OMA" id="DPMKVRF"/>
<dbReference type="PANTHER" id="PTHR12834">
    <property type="entry name" value="SIGNAL RECOGNITION PARTICLE 9 KDA PROTEIN"/>
    <property type="match status" value="1"/>
</dbReference>
<evidence type="ECO:0000259" key="2">
    <source>
        <dbReference type="Pfam" id="PF05486"/>
    </source>
</evidence>
<dbReference type="PhylomeDB" id="A0A0G4EHE8"/>
<dbReference type="Proteomes" id="UP000041254">
    <property type="component" value="Unassembled WGS sequence"/>
</dbReference>
<dbReference type="Pfam" id="PF05486">
    <property type="entry name" value="SRP9-21"/>
    <property type="match status" value="1"/>
</dbReference>
<dbReference type="VEuPathDB" id="CryptoDB:Vbra_11880"/>
<protein>
    <recommendedName>
        <fullName evidence="2">SRP9 domain-containing protein</fullName>
    </recommendedName>
</protein>
<accession>A0A0G4EHE8</accession>
<dbReference type="STRING" id="1169540.A0A0G4EHE8"/>
<name>A0A0G4EHE8_VITBC</name>
<feature type="region of interest" description="Disordered" evidence="1">
    <location>
        <begin position="88"/>
        <end position="112"/>
    </location>
</feature>
<feature type="domain" description="SRP9" evidence="2">
    <location>
        <begin position="5"/>
        <end position="68"/>
    </location>
</feature>
<dbReference type="InParanoid" id="A0A0G4EHE8"/>
<dbReference type="Gene3D" id="3.30.720.10">
    <property type="entry name" value="Signal recognition particle alu RNA binding heterodimer, srp9/1"/>
    <property type="match status" value="1"/>
</dbReference>
<dbReference type="FunCoup" id="A0A0G4EHE8">
    <property type="interactions" value="293"/>
</dbReference>
<gene>
    <name evidence="3" type="ORF">Vbra_11880</name>
</gene>
<dbReference type="EMBL" id="CDMY01000227">
    <property type="protein sequence ID" value="CEL95450.1"/>
    <property type="molecule type" value="Genomic_DNA"/>
</dbReference>
<dbReference type="PANTHER" id="PTHR12834:SF12">
    <property type="entry name" value="SIGNAL RECOGNITION PARTICLE 9 KDA PROTEIN"/>
    <property type="match status" value="1"/>
</dbReference>
<organism evidence="3 4">
    <name type="scientific">Vitrella brassicaformis (strain CCMP3155)</name>
    <dbReference type="NCBI Taxonomy" id="1169540"/>
    <lineage>
        <taxon>Eukaryota</taxon>
        <taxon>Sar</taxon>
        <taxon>Alveolata</taxon>
        <taxon>Colpodellida</taxon>
        <taxon>Vitrellaceae</taxon>
        <taxon>Vitrella</taxon>
    </lineage>
</organism>
<reference evidence="3 4" key="1">
    <citation type="submission" date="2014-11" db="EMBL/GenBank/DDBJ databases">
        <authorList>
            <person name="Zhu J."/>
            <person name="Qi W."/>
            <person name="Song R."/>
        </authorList>
    </citation>
    <scope>NUCLEOTIDE SEQUENCE [LARGE SCALE GENOMIC DNA]</scope>
</reference>
<dbReference type="SUPFAM" id="SSF54762">
    <property type="entry name" value="Signal recognition particle alu RNA binding heterodimer, SRP9/14"/>
    <property type="match status" value="1"/>
</dbReference>
<sequence>MVYLEDFDEFQSAAQELFAKNSGHRQVRYQVKYRHCDGKVVLKVTDDRVCLKYKTDQLTDMRRIERLTVLFMRWTTFKDVQKADQLPTELEESGEAAAAAGGRAQKKKKRRG</sequence>
<evidence type="ECO:0000313" key="4">
    <source>
        <dbReference type="Proteomes" id="UP000041254"/>
    </source>
</evidence>
<proteinExistence type="predicted"/>
<dbReference type="InterPro" id="IPR039432">
    <property type="entry name" value="SRP9_dom"/>
</dbReference>
<dbReference type="GO" id="GO:0008312">
    <property type="term" value="F:7S RNA binding"/>
    <property type="evidence" value="ECO:0007669"/>
    <property type="project" value="InterPro"/>
</dbReference>
<dbReference type="InterPro" id="IPR039914">
    <property type="entry name" value="SRP9-like"/>
</dbReference>
<evidence type="ECO:0000313" key="3">
    <source>
        <dbReference type="EMBL" id="CEL95450.1"/>
    </source>
</evidence>
<dbReference type="GO" id="GO:0005786">
    <property type="term" value="C:signal recognition particle, endoplasmic reticulum targeting"/>
    <property type="evidence" value="ECO:0007669"/>
    <property type="project" value="TreeGrafter"/>
</dbReference>
<dbReference type="InterPro" id="IPR009018">
    <property type="entry name" value="Signal_recog_particle_SRP9/14"/>
</dbReference>
<dbReference type="GO" id="GO:0006614">
    <property type="term" value="P:SRP-dependent cotranslational protein targeting to membrane"/>
    <property type="evidence" value="ECO:0007669"/>
    <property type="project" value="InterPro"/>
</dbReference>
<dbReference type="AlphaFoldDB" id="A0A0G4EHE8"/>
<keyword evidence="4" id="KW-1185">Reference proteome</keyword>
<dbReference type="OrthoDB" id="360923at2759"/>
<evidence type="ECO:0000256" key="1">
    <source>
        <dbReference type="SAM" id="MobiDB-lite"/>
    </source>
</evidence>